<protein>
    <submittedName>
        <fullName evidence="1">NADH dehydrogenase subunit 4L</fullName>
    </submittedName>
</protein>
<dbReference type="CTD" id="4539"/>
<dbReference type="GeneID" id="26373697"/>
<proteinExistence type="predicted"/>
<reference evidence="1" key="1">
    <citation type="submission" date="2015-04" db="EMBL/GenBank/DDBJ databases">
        <title>Genome, transcriptome and proteome adaptations to nematode parasitism in Strongyloides.</title>
        <authorList>
            <person name="Hunt V."/>
            <person name="Tsai I.J."/>
            <person name="Coghlan A."/>
            <person name="Reid A.J."/>
            <person name="Holroyd N."/>
            <person name="Foth B."/>
            <person name="Tracey A."/>
            <person name="Cotton J.A."/>
            <person name="Stanley E."/>
            <person name="Beasley H."/>
            <person name="Bennett H."/>
            <person name="Brooks K."/>
            <person name="Kikuchi T."/>
            <person name="Viney M."/>
            <person name="Berriman M."/>
        </authorList>
    </citation>
    <scope>NUCLEOTIDE SEQUENCE</scope>
    <source>
        <strain evidence="1">ED321</strain>
    </source>
</reference>
<sequence>MFFYFFISLFSIFFKWSRFIFILISFEFFILGIFYYFSFFFSPLIFFYFICFSVVSSVSGIVVLVYMLKFYGSDCCVF</sequence>
<geneLocation type="mitochondrion" evidence="1"/>
<evidence type="ECO:0000313" key="1">
    <source>
        <dbReference type="EMBL" id="BAT21195.1"/>
    </source>
</evidence>
<dbReference type="AlphaFoldDB" id="A0A0S3M467"/>
<organism evidence="1">
    <name type="scientific">Strongyloides ratti</name>
    <name type="common">Parasitic roundworm</name>
    <dbReference type="NCBI Taxonomy" id="34506"/>
    <lineage>
        <taxon>Eukaryota</taxon>
        <taxon>Metazoa</taxon>
        <taxon>Ecdysozoa</taxon>
        <taxon>Nematoda</taxon>
        <taxon>Chromadorea</taxon>
        <taxon>Rhabditida</taxon>
        <taxon>Tylenchina</taxon>
        <taxon>Panagrolaimomorpha</taxon>
        <taxon>Strongyloidoidea</taxon>
        <taxon>Strongyloididae</taxon>
        <taxon>Strongyloides</taxon>
    </lineage>
</organism>
<name>A0A0S3M467_STRRB</name>
<dbReference type="Gene3D" id="1.10.287.3510">
    <property type="match status" value="1"/>
</dbReference>
<gene>
    <name evidence="1" type="primary">ND4L</name>
</gene>
<dbReference type="RefSeq" id="YP_009186367.1">
    <property type="nucleotide sequence ID" value="NC_028623.1"/>
</dbReference>
<keyword evidence="1" id="KW-0496">Mitochondrion</keyword>
<accession>A0A0S3M467</accession>
<dbReference type="EMBL" id="LC050211">
    <property type="protein sequence ID" value="BAT21195.1"/>
    <property type="molecule type" value="Genomic_DNA"/>
</dbReference>